<dbReference type="eggNOG" id="ENOG502SR7I">
    <property type="taxonomic scope" value="Eukaryota"/>
</dbReference>
<gene>
    <name evidence="2" type="ORF">A1O3_00128</name>
</gene>
<sequence length="362" mass="41210">MQKESEGPTTSLRQLLTTSDSAKTTRKQMLAVLLSVDDAMIHACITRQVARHAHMRSHPTKHELKENMELAANIPGQYISIICDKIGLPMTNRQCAQVVDDIALYLRGGPDSDKIAVAIDMVQTTQSWPITRTHEGLRKYTDFTKVTVYNTCEKDLAHRSIVDRFLTDLRPQIQDGPDYDKPRPVPFVEVGFSDQIYLRLQQHSSHTNSNYLMNLFHAAVENRFGGIFKLHQEVLSLCSEPADAWLGEIAFTQLCKGYVTEASGFSHSGAGLSIGNFYERLPAEIWDTMYLHGARTEKIERNLQKEEEIARVRHFAEPGAHQRFEDEILKDIESVEQISRTLQSLEELRQIDQEIKELLEST</sequence>
<accession>W9YPI3</accession>
<feature type="compositionally biased region" description="Polar residues" evidence="1">
    <location>
        <begin position="7"/>
        <end position="20"/>
    </location>
</feature>
<protein>
    <submittedName>
        <fullName evidence="2">Uncharacterized protein</fullName>
    </submittedName>
</protein>
<name>W9YPI3_9EURO</name>
<feature type="region of interest" description="Disordered" evidence="1">
    <location>
        <begin position="1"/>
        <end position="20"/>
    </location>
</feature>
<dbReference type="GeneID" id="19164270"/>
<dbReference type="EMBL" id="AMGY01000001">
    <property type="protein sequence ID" value="EXJ91580.1"/>
    <property type="molecule type" value="Genomic_DNA"/>
</dbReference>
<evidence type="ECO:0000256" key="1">
    <source>
        <dbReference type="SAM" id="MobiDB-lite"/>
    </source>
</evidence>
<dbReference type="AlphaFoldDB" id="W9YPI3"/>
<dbReference type="Proteomes" id="UP000019478">
    <property type="component" value="Unassembled WGS sequence"/>
</dbReference>
<dbReference type="RefSeq" id="XP_007728470.1">
    <property type="nucleotide sequence ID" value="XM_007730280.1"/>
</dbReference>
<reference evidence="2 3" key="1">
    <citation type="submission" date="2013-03" db="EMBL/GenBank/DDBJ databases">
        <title>The Genome Sequence of Capronia epimyces CBS 606.96.</title>
        <authorList>
            <consortium name="The Broad Institute Genomics Platform"/>
            <person name="Cuomo C."/>
            <person name="de Hoog S."/>
            <person name="Gorbushina A."/>
            <person name="Walker B."/>
            <person name="Young S.K."/>
            <person name="Zeng Q."/>
            <person name="Gargeya S."/>
            <person name="Fitzgerald M."/>
            <person name="Haas B."/>
            <person name="Abouelleil A."/>
            <person name="Allen A.W."/>
            <person name="Alvarado L."/>
            <person name="Arachchi H.M."/>
            <person name="Berlin A.M."/>
            <person name="Chapman S.B."/>
            <person name="Gainer-Dewar J."/>
            <person name="Goldberg J."/>
            <person name="Griggs A."/>
            <person name="Gujja S."/>
            <person name="Hansen M."/>
            <person name="Howarth C."/>
            <person name="Imamovic A."/>
            <person name="Ireland A."/>
            <person name="Larimer J."/>
            <person name="McCowan C."/>
            <person name="Murphy C."/>
            <person name="Pearson M."/>
            <person name="Poon T.W."/>
            <person name="Priest M."/>
            <person name="Roberts A."/>
            <person name="Saif S."/>
            <person name="Shea T."/>
            <person name="Sisk P."/>
            <person name="Sykes S."/>
            <person name="Wortman J."/>
            <person name="Nusbaum C."/>
            <person name="Birren B."/>
        </authorList>
    </citation>
    <scope>NUCLEOTIDE SEQUENCE [LARGE SCALE GENOMIC DNA]</scope>
    <source>
        <strain evidence="2 3">CBS 606.96</strain>
    </source>
</reference>
<dbReference type="OrthoDB" id="3440338at2759"/>
<dbReference type="HOGENOM" id="CLU_765035_0_0_1"/>
<organism evidence="2 3">
    <name type="scientific">Capronia epimyces CBS 606.96</name>
    <dbReference type="NCBI Taxonomy" id="1182542"/>
    <lineage>
        <taxon>Eukaryota</taxon>
        <taxon>Fungi</taxon>
        <taxon>Dikarya</taxon>
        <taxon>Ascomycota</taxon>
        <taxon>Pezizomycotina</taxon>
        <taxon>Eurotiomycetes</taxon>
        <taxon>Chaetothyriomycetidae</taxon>
        <taxon>Chaetothyriales</taxon>
        <taxon>Herpotrichiellaceae</taxon>
        <taxon>Capronia</taxon>
    </lineage>
</organism>
<keyword evidence="3" id="KW-1185">Reference proteome</keyword>
<comment type="caution">
    <text evidence="2">The sequence shown here is derived from an EMBL/GenBank/DDBJ whole genome shotgun (WGS) entry which is preliminary data.</text>
</comment>
<evidence type="ECO:0000313" key="3">
    <source>
        <dbReference type="Proteomes" id="UP000019478"/>
    </source>
</evidence>
<evidence type="ECO:0000313" key="2">
    <source>
        <dbReference type="EMBL" id="EXJ91580.1"/>
    </source>
</evidence>
<proteinExistence type="predicted"/>